<comment type="subcellular location">
    <subcellularLocation>
        <location evidence="1">Membrane</location>
        <topology evidence="1">Multi-pass membrane protein</topology>
    </subcellularLocation>
</comment>
<sequence>MSQSTVRINLPGPNVAAHNWTLAVNTVLQPLAQAWSAQSGINIEWSYRDAADADTLAAVRTTLSSGPAPNDIYLVDVTWPSTLQPFLAAANTTVPAGVLTRNNQQFLSPVVADGKVFGIPFTVDFGALFYRTDLLQRFNIANPPKTWDELDATLNTIIPALRNAGDVTVSGYLTPLTADDLMVAIVQEWIYPHPIVSSNRTLPGWTQPALGLWQSRADRFSKMLQSGRLSAFAIGADNVYIAGRWAKGTSVYARHWLSEGARITMGSSGATWAVTTMPDGSAGSMGGYYFTVPSSRRANGPSTDAVGRTIDWLNSQAVQRAWSMGTKMIPSDKSLWNDVNICNNLGFCSVLNSIQPVVRPTLESGLGYSTVSLAVASTWLNLVMGRGSGPPLAQISDVHKRIATVLEIDLLGPPVNVTGADPLGVFFTAMAVIGLILSFLTLGMLFVLRKRPKIKRSSPVFMAVMVLGLMLGYVSVLIDVGIPNAIVCAARPWVLAFAMVLTVTTATLKNVRIYLIFQHPFAKRKLWSNKALFTTLAFLVSIEVAILGAWTGLDAPVPTDVQMDTYRFTGCMSKSASLESGFTLALYVYHAVMLAISVWVAAKTWSTNKEYSEARSITTSTYVLTVLALFAILIGYVQGLGVGARFALIAAVKLVVVTVFLLLFFGPKLWYEARAYFGLVQAKDDSKKQSKRAGPTSTMLRGNAPEKQTATTDTSGTGGTAGNATSTTALGGGTGTVANNDNMHCAITDMSVRSAKSEWRLQLAPWRSARAILYPSLKLIVLEYTDPAGMSKFEAAIVTPDSLNTIYMREFTMAEGMISGSQATGQGSQSGAGGGSSTGATSSRNNGETPLVIVVNMGGEVHEWTCATNNATKAWADAVNAIKHNAIHLIKLPMPT</sequence>
<name>A0A1Y2HU28_9FUNG</name>
<dbReference type="EMBL" id="MCFL01000016">
    <property type="protein sequence ID" value="ORZ36652.1"/>
    <property type="molecule type" value="Genomic_DNA"/>
</dbReference>
<feature type="transmembrane region" description="Helical" evidence="10">
    <location>
        <begin position="423"/>
        <end position="448"/>
    </location>
</feature>
<dbReference type="Proteomes" id="UP000193411">
    <property type="component" value="Unassembled WGS sequence"/>
</dbReference>
<evidence type="ECO:0000256" key="8">
    <source>
        <dbReference type="ARBA" id="ARBA00023224"/>
    </source>
</evidence>
<dbReference type="PROSITE" id="PS50259">
    <property type="entry name" value="G_PROTEIN_RECEP_F3_4"/>
    <property type="match status" value="1"/>
</dbReference>
<evidence type="ECO:0000256" key="10">
    <source>
        <dbReference type="SAM" id="Phobius"/>
    </source>
</evidence>
<evidence type="ECO:0000313" key="12">
    <source>
        <dbReference type="EMBL" id="ORZ36652.1"/>
    </source>
</evidence>
<keyword evidence="6 12" id="KW-0675">Receptor</keyword>
<evidence type="ECO:0000256" key="1">
    <source>
        <dbReference type="ARBA" id="ARBA00004141"/>
    </source>
</evidence>
<evidence type="ECO:0000256" key="3">
    <source>
        <dbReference type="ARBA" id="ARBA00022989"/>
    </source>
</evidence>
<dbReference type="PANTHER" id="PTHR10519">
    <property type="entry name" value="GABA-B RECEPTOR"/>
    <property type="match status" value="1"/>
</dbReference>
<accession>A0A1Y2HU28</accession>
<evidence type="ECO:0000259" key="11">
    <source>
        <dbReference type="PROSITE" id="PS50259"/>
    </source>
</evidence>
<evidence type="ECO:0000313" key="13">
    <source>
        <dbReference type="Proteomes" id="UP000193411"/>
    </source>
</evidence>
<dbReference type="CDD" id="cd15047">
    <property type="entry name" value="7tmC_GABA-B-like"/>
    <property type="match status" value="1"/>
</dbReference>
<dbReference type="InterPro" id="IPR002455">
    <property type="entry name" value="GPCR3_GABA-B"/>
</dbReference>
<dbReference type="Gene3D" id="3.40.190.10">
    <property type="entry name" value="Periplasmic binding protein-like II"/>
    <property type="match status" value="1"/>
</dbReference>
<dbReference type="InterPro" id="IPR006059">
    <property type="entry name" value="SBP"/>
</dbReference>
<keyword evidence="3 10" id="KW-1133">Transmembrane helix</keyword>
<dbReference type="InterPro" id="IPR017978">
    <property type="entry name" value="GPCR_3_C"/>
</dbReference>
<dbReference type="GO" id="GO:0007214">
    <property type="term" value="P:gamma-aminobutyric acid signaling pathway"/>
    <property type="evidence" value="ECO:0007669"/>
    <property type="project" value="TreeGrafter"/>
</dbReference>
<keyword evidence="8" id="KW-0807">Transducer</keyword>
<proteinExistence type="predicted"/>
<keyword evidence="4" id="KW-0297">G-protein coupled receptor</keyword>
<dbReference type="Pfam" id="PF01547">
    <property type="entry name" value="SBP_bac_1"/>
    <property type="match status" value="1"/>
</dbReference>
<dbReference type="GO" id="GO:0038039">
    <property type="term" value="C:G protein-coupled receptor heterodimeric complex"/>
    <property type="evidence" value="ECO:0007669"/>
    <property type="project" value="TreeGrafter"/>
</dbReference>
<evidence type="ECO:0000256" key="4">
    <source>
        <dbReference type="ARBA" id="ARBA00023040"/>
    </source>
</evidence>
<dbReference type="PANTHER" id="PTHR10519:SF20">
    <property type="entry name" value="G-PROTEIN COUPLED RECEPTOR 156-RELATED"/>
    <property type="match status" value="1"/>
</dbReference>
<dbReference type="STRING" id="765915.A0A1Y2HU28"/>
<keyword evidence="2 10" id="KW-0812">Transmembrane</keyword>
<feature type="transmembrane region" description="Helical" evidence="10">
    <location>
        <begin position="622"/>
        <end position="640"/>
    </location>
</feature>
<dbReference type="AlphaFoldDB" id="A0A1Y2HU28"/>
<keyword evidence="7" id="KW-0325">Glycoprotein</keyword>
<dbReference type="Pfam" id="PF00003">
    <property type="entry name" value="7tm_3"/>
    <property type="match status" value="1"/>
</dbReference>
<keyword evidence="5 10" id="KW-0472">Membrane</keyword>
<feature type="transmembrane region" description="Helical" evidence="10">
    <location>
        <begin position="460"/>
        <end position="478"/>
    </location>
</feature>
<protein>
    <submittedName>
        <fullName evidence="12">7 transmembrane sweet-taste receptor of 3 GCPR-domain-containing protein</fullName>
    </submittedName>
</protein>
<feature type="transmembrane region" description="Helical" evidence="10">
    <location>
        <begin position="490"/>
        <end position="511"/>
    </location>
</feature>
<feature type="compositionally biased region" description="Gly residues" evidence="9">
    <location>
        <begin position="828"/>
        <end position="837"/>
    </location>
</feature>
<comment type="caution">
    <text evidence="12">The sequence shown here is derived from an EMBL/GenBank/DDBJ whole genome shotgun (WGS) entry which is preliminary data.</text>
</comment>
<reference evidence="12 13" key="1">
    <citation type="submission" date="2016-07" db="EMBL/GenBank/DDBJ databases">
        <title>Pervasive Adenine N6-methylation of Active Genes in Fungi.</title>
        <authorList>
            <consortium name="DOE Joint Genome Institute"/>
            <person name="Mondo S.J."/>
            <person name="Dannebaum R.O."/>
            <person name="Kuo R.C."/>
            <person name="Labutti K."/>
            <person name="Haridas S."/>
            <person name="Kuo A."/>
            <person name="Salamov A."/>
            <person name="Ahrendt S.R."/>
            <person name="Lipzen A."/>
            <person name="Sullivan W."/>
            <person name="Andreopoulos W.B."/>
            <person name="Clum A."/>
            <person name="Lindquist E."/>
            <person name="Daum C."/>
            <person name="Ramamoorthy G.K."/>
            <person name="Gryganskyi A."/>
            <person name="Culley D."/>
            <person name="Magnuson J.K."/>
            <person name="James T.Y."/>
            <person name="O'Malley M.A."/>
            <person name="Stajich J.E."/>
            <person name="Spatafora J.W."/>
            <person name="Visel A."/>
            <person name="Grigoriev I.V."/>
        </authorList>
    </citation>
    <scope>NUCLEOTIDE SEQUENCE [LARGE SCALE GENOMIC DNA]</scope>
    <source>
        <strain evidence="12 13">PL171</strain>
    </source>
</reference>
<feature type="transmembrane region" description="Helical" evidence="10">
    <location>
        <begin position="646"/>
        <end position="665"/>
    </location>
</feature>
<evidence type="ECO:0000256" key="6">
    <source>
        <dbReference type="ARBA" id="ARBA00023170"/>
    </source>
</evidence>
<feature type="domain" description="G-protein coupled receptors family 3 profile" evidence="11">
    <location>
        <begin position="423"/>
        <end position="670"/>
    </location>
</feature>
<keyword evidence="13" id="KW-1185">Reference proteome</keyword>
<gene>
    <name evidence="12" type="ORF">BCR44DRAFT_137864</name>
</gene>
<evidence type="ECO:0000256" key="2">
    <source>
        <dbReference type="ARBA" id="ARBA00022692"/>
    </source>
</evidence>
<feature type="region of interest" description="Disordered" evidence="9">
    <location>
        <begin position="820"/>
        <end position="846"/>
    </location>
</feature>
<feature type="transmembrane region" description="Helical" evidence="10">
    <location>
        <begin position="531"/>
        <end position="553"/>
    </location>
</feature>
<organism evidence="12 13">
    <name type="scientific">Catenaria anguillulae PL171</name>
    <dbReference type="NCBI Taxonomy" id="765915"/>
    <lineage>
        <taxon>Eukaryota</taxon>
        <taxon>Fungi</taxon>
        <taxon>Fungi incertae sedis</taxon>
        <taxon>Blastocladiomycota</taxon>
        <taxon>Blastocladiomycetes</taxon>
        <taxon>Blastocladiales</taxon>
        <taxon>Catenariaceae</taxon>
        <taxon>Catenaria</taxon>
    </lineage>
</organism>
<dbReference type="GO" id="GO:0004965">
    <property type="term" value="F:G protein-coupled GABA receptor activity"/>
    <property type="evidence" value="ECO:0007669"/>
    <property type="project" value="InterPro"/>
</dbReference>
<evidence type="ECO:0000256" key="5">
    <source>
        <dbReference type="ARBA" id="ARBA00023136"/>
    </source>
</evidence>
<dbReference type="SUPFAM" id="SSF53850">
    <property type="entry name" value="Periplasmic binding protein-like II"/>
    <property type="match status" value="1"/>
</dbReference>
<evidence type="ECO:0000256" key="9">
    <source>
        <dbReference type="SAM" id="MobiDB-lite"/>
    </source>
</evidence>
<dbReference type="OrthoDB" id="2157358at2759"/>
<feature type="transmembrane region" description="Helical" evidence="10">
    <location>
        <begin position="582"/>
        <end position="602"/>
    </location>
</feature>
<evidence type="ECO:0000256" key="7">
    <source>
        <dbReference type="ARBA" id="ARBA00023180"/>
    </source>
</evidence>
<feature type="region of interest" description="Disordered" evidence="9">
    <location>
        <begin position="688"/>
        <end position="733"/>
    </location>
</feature>